<proteinExistence type="evidence at transcript level"/>
<dbReference type="GO" id="GO:0005044">
    <property type="term" value="F:scavenger receptor activity"/>
    <property type="evidence" value="ECO:0007669"/>
    <property type="project" value="TreeGrafter"/>
</dbReference>
<keyword evidence="8" id="KW-0675">Receptor</keyword>
<reference evidence="11" key="1">
    <citation type="submission" date="2018-09" db="EMBL/GenBank/DDBJ databases">
        <title>Comparative analyses of salivary proteins from the facultative symbiont-infected and uninfected Tetranychus truncatus.</title>
        <authorList>
            <person name="Zhu Y.-X."/>
            <person name="Huang H.-J."/>
            <person name="Hong X.-Y."/>
        </authorList>
    </citation>
    <scope>NUCLEOTIDE SEQUENCE</scope>
</reference>
<keyword evidence="7" id="KW-1015">Disulfide bond</keyword>
<dbReference type="GO" id="GO:0005886">
    <property type="term" value="C:plasma membrane"/>
    <property type="evidence" value="ECO:0007669"/>
    <property type="project" value="UniProtKB-SubCell"/>
</dbReference>
<dbReference type="Pfam" id="PF01130">
    <property type="entry name" value="CD36"/>
    <property type="match status" value="1"/>
</dbReference>
<keyword evidence="9" id="KW-0325">Glycoprotein</keyword>
<evidence type="ECO:0000256" key="3">
    <source>
        <dbReference type="ARBA" id="ARBA00022475"/>
    </source>
</evidence>
<protein>
    <submittedName>
        <fullName evidence="11">Platelet glycoprotein 4</fullName>
    </submittedName>
</protein>
<dbReference type="GO" id="GO:0005737">
    <property type="term" value="C:cytoplasm"/>
    <property type="evidence" value="ECO:0007669"/>
    <property type="project" value="TreeGrafter"/>
</dbReference>
<name>A0A3G5ANW8_9ACAR</name>
<dbReference type="EMBL" id="MH990481">
    <property type="protein sequence ID" value="AYV89028.1"/>
    <property type="molecule type" value="mRNA"/>
</dbReference>
<dbReference type="PRINTS" id="PR01610">
    <property type="entry name" value="CD36ANTIGEN"/>
</dbReference>
<evidence type="ECO:0000256" key="2">
    <source>
        <dbReference type="ARBA" id="ARBA00010532"/>
    </source>
</evidence>
<evidence type="ECO:0000256" key="8">
    <source>
        <dbReference type="ARBA" id="ARBA00023170"/>
    </source>
</evidence>
<keyword evidence="4 10" id="KW-0812">Transmembrane</keyword>
<dbReference type="PANTHER" id="PTHR11923:SF51">
    <property type="entry name" value="LYSOSOME MEMBRANE PROTEIN 2"/>
    <property type="match status" value="1"/>
</dbReference>
<evidence type="ECO:0000313" key="11">
    <source>
        <dbReference type="EMBL" id="AYV89028.1"/>
    </source>
</evidence>
<accession>A0A3G5ANW8</accession>
<keyword evidence="3" id="KW-1003">Cell membrane</keyword>
<comment type="similarity">
    <text evidence="2">Belongs to the CD36 family.</text>
</comment>
<evidence type="ECO:0000256" key="10">
    <source>
        <dbReference type="SAM" id="Phobius"/>
    </source>
</evidence>
<organism evidence="11">
    <name type="scientific">Tetranychus truncatus</name>
    <dbReference type="NCBI Taxonomy" id="93132"/>
    <lineage>
        <taxon>Eukaryota</taxon>
        <taxon>Metazoa</taxon>
        <taxon>Ecdysozoa</taxon>
        <taxon>Arthropoda</taxon>
        <taxon>Chelicerata</taxon>
        <taxon>Arachnida</taxon>
        <taxon>Acari</taxon>
        <taxon>Acariformes</taxon>
        <taxon>Trombidiformes</taxon>
        <taxon>Prostigmata</taxon>
        <taxon>Eleutherengona</taxon>
        <taxon>Raphignathae</taxon>
        <taxon>Tetranychoidea</taxon>
        <taxon>Tetranychidae</taxon>
        <taxon>Tetranychus</taxon>
    </lineage>
</organism>
<feature type="transmembrane region" description="Helical" evidence="10">
    <location>
        <begin position="94"/>
        <end position="119"/>
    </location>
</feature>
<dbReference type="InterPro" id="IPR002159">
    <property type="entry name" value="CD36_fam"/>
</dbReference>
<keyword evidence="6 10" id="KW-0472">Membrane</keyword>
<evidence type="ECO:0000256" key="4">
    <source>
        <dbReference type="ARBA" id="ARBA00022692"/>
    </source>
</evidence>
<keyword evidence="5 10" id="KW-1133">Transmembrane helix</keyword>
<comment type="subcellular location">
    <subcellularLocation>
        <location evidence="1">Cell membrane</location>
        <topology evidence="1">Multi-pass membrane protein</topology>
    </subcellularLocation>
</comment>
<evidence type="ECO:0000256" key="9">
    <source>
        <dbReference type="ARBA" id="ARBA00023180"/>
    </source>
</evidence>
<evidence type="ECO:0000256" key="5">
    <source>
        <dbReference type="ARBA" id="ARBA00022989"/>
    </source>
</evidence>
<dbReference type="PANTHER" id="PTHR11923">
    <property type="entry name" value="SCAVENGER RECEPTOR CLASS B TYPE-1 SR-B1"/>
    <property type="match status" value="1"/>
</dbReference>
<evidence type="ECO:0000256" key="1">
    <source>
        <dbReference type="ARBA" id="ARBA00004651"/>
    </source>
</evidence>
<sequence>MFFQADDDLFDAIDGLDARKADRYQTYLDIEPITGKVLSAYKRLQISAWLRQDYSTVPTKADVFLPLIWVEEGFTISDELADEFKSKVTKKVNLGSSLIITALIIGLLLVVAGLGLFFYHKFRTGN</sequence>
<dbReference type="AlphaFoldDB" id="A0A3G5ANW8"/>
<evidence type="ECO:0000256" key="6">
    <source>
        <dbReference type="ARBA" id="ARBA00023136"/>
    </source>
</evidence>
<evidence type="ECO:0000256" key="7">
    <source>
        <dbReference type="ARBA" id="ARBA00023157"/>
    </source>
</evidence>
<dbReference type="InterPro" id="IPR005428">
    <property type="entry name" value="CD36/SCARB1/SNMP1"/>
</dbReference>